<proteinExistence type="predicted"/>
<dbReference type="CDD" id="cd16914">
    <property type="entry name" value="EcfT"/>
    <property type="match status" value="1"/>
</dbReference>
<sequence length="271" mass="28855">MVVDALDRTVTTVSDRATAFLLSATVPERDGFLQAVHPVAKLVGLVSLVVVAVATDDLRPLAALLGLAVALALASRVPISTFAERLALPTLPSLLVVAPQAVLMEGPAMATLPLPLVPLMVTEPGVAYVVAFAVRVASCVGFLSLLLLTTRFSGVLAALRRLRAPPLAVTLIAVTHRYLLLFFRELTRMTVARRSRRFAPESLRSSWRRSGSFLGTFFLRTFERGERVQRAAAARGGTQMTPYARPHPVGVADVGFAAVVALAVAGRVVLA</sequence>
<dbReference type="EMBL" id="FOZK01000001">
    <property type="protein sequence ID" value="SFR87136.1"/>
    <property type="molecule type" value="Genomic_DNA"/>
</dbReference>
<dbReference type="PANTHER" id="PTHR34857">
    <property type="entry name" value="SLL0384 PROTEIN"/>
    <property type="match status" value="1"/>
</dbReference>
<dbReference type="PANTHER" id="PTHR34857:SF2">
    <property type="entry name" value="SLL0384 PROTEIN"/>
    <property type="match status" value="1"/>
</dbReference>
<evidence type="ECO:0000256" key="6">
    <source>
        <dbReference type="SAM" id="Phobius"/>
    </source>
</evidence>
<evidence type="ECO:0000256" key="5">
    <source>
        <dbReference type="ARBA" id="ARBA00023136"/>
    </source>
</evidence>
<gene>
    <name evidence="7" type="ORF">SAMN05216559_0313</name>
</gene>
<dbReference type="GO" id="GO:0043190">
    <property type="term" value="C:ATP-binding cassette (ABC) transporter complex"/>
    <property type="evidence" value="ECO:0007669"/>
    <property type="project" value="InterPro"/>
</dbReference>
<keyword evidence="5 6" id="KW-0472">Membrane</keyword>
<dbReference type="AlphaFoldDB" id="A0A1I6K7G3"/>
<protein>
    <submittedName>
        <fullName evidence="7">Cobalt/nickel transport system permease protein</fullName>
    </submittedName>
</protein>
<feature type="transmembrane region" description="Helical" evidence="6">
    <location>
        <begin position="249"/>
        <end position="270"/>
    </location>
</feature>
<feature type="transmembrane region" description="Helical" evidence="6">
    <location>
        <begin position="35"/>
        <end position="54"/>
    </location>
</feature>
<evidence type="ECO:0000256" key="2">
    <source>
        <dbReference type="ARBA" id="ARBA00022475"/>
    </source>
</evidence>
<dbReference type="Proteomes" id="UP000199062">
    <property type="component" value="Unassembled WGS sequence"/>
</dbReference>
<evidence type="ECO:0000313" key="8">
    <source>
        <dbReference type="Proteomes" id="UP000199062"/>
    </source>
</evidence>
<dbReference type="Pfam" id="PF02361">
    <property type="entry name" value="CbiQ"/>
    <property type="match status" value="1"/>
</dbReference>
<name>A0A1I6K7G3_9EURY</name>
<feature type="transmembrane region" description="Helical" evidence="6">
    <location>
        <begin position="61"/>
        <end position="79"/>
    </location>
</feature>
<reference evidence="7 8" key="1">
    <citation type="submission" date="2016-10" db="EMBL/GenBank/DDBJ databases">
        <authorList>
            <person name="de Groot N.N."/>
        </authorList>
    </citation>
    <scope>NUCLEOTIDE SEQUENCE [LARGE SCALE GENOMIC DNA]</scope>
    <source>
        <strain evidence="7 8">CGMCC 1.10457</strain>
    </source>
</reference>
<dbReference type="InterPro" id="IPR003339">
    <property type="entry name" value="ABC/ECF_trnsptr_transmembrane"/>
</dbReference>
<dbReference type="GO" id="GO:0006824">
    <property type="term" value="P:cobalt ion transport"/>
    <property type="evidence" value="ECO:0007669"/>
    <property type="project" value="InterPro"/>
</dbReference>
<dbReference type="InterPro" id="IPR051611">
    <property type="entry name" value="ECF_transporter_component"/>
</dbReference>
<evidence type="ECO:0000313" key="7">
    <source>
        <dbReference type="EMBL" id="SFR87136.1"/>
    </source>
</evidence>
<evidence type="ECO:0000256" key="1">
    <source>
        <dbReference type="ARBA" id="ARBA00004651"/>
    </source>
</evidence>
<evidence type="ECO:0000256" key="4">
    <source>
        <dbReference type="ARBA" id="ARBA00022989"/>
    </source>
</evidence>
<evidence type="ECO:0000256" key="3">
    <source>
        <dbReference type="ARBA" id="ARBA00022692"/>
    </source>
</evidence>
<dbReference type="InterPro" id="IPR012809">
    <property type="entry name" value="ECF_CbiQ"/>
</dbReference>
<keyword evidence="2" id="KW-1003">Cell membrane</keyword>
<organism evidence="7 8">
    <name type="scientific">Halomicrobium zhouii</name>
    <dbReference type="NCBI Taxonomy" id="767519"/>
    <lineage>
        <taxon>Archaea</taxon>
        <taxon>Methanobacteriati</taxon>
        <taxon>Methanobacteriota</taxon>
        <taxon>Stenosarchaea group</taxon>
        <taxon>Halobacteria</taxon>
        <taxon>Halobacteriales</taxon>
        <taxon>Haloarculaceae</taxon>
        <taxon>Halomicrobium</taxon>
    </lineage>
</organism>
<dbReference type="RefSeq" id="WP_089813241.1">
    <property type="nucleotide sequence ID" value="NZ_FOZK01000001.1"/>
</dbReference>
<dbReference type="STRING" id="767519.SAMN05216559_0313"/>
<feature type="transmembrane region" description="Helical" evidence="6">
    <location>
        <begin position="126"/>
        <end position="147"/>
    </location>
</feature>
<dbReference type="OrthoDB" id="51610at2157"/>
<keyword evidence="3 6" id="KW-0812">Transmembrane</keyword>
<dbReference type="NCBIfam" id="TIGR02454">
    <property type="entry name" value="ECF_T_CbiQ"/>
    <property type="match status" value="1"/>
</dbReference>
<comment type="subcellular location">
    <subcellularLocation>
        <location evidence="1">Cell membrane</location>
        <topology evidence="1">Multi-pass membrane protein</topology>
    </subcellularLocation>
</comment>
<keyword evidence="8" id="KW-1185">Reference proteome</keyword>
<keyword evidence="4 6" id="KW-1133">Transmembrane helix</keyword>
<accession>A0A1I6K7G3</accession>